<keyword evidence="5" id="KW-1185">Reference proteome</keyword>
<feature type="coiled-coil region" evidence="2">
    <location>
        <begin position="84"/>
        <end position="111"/>
    </location>
</feature>
<dbReference type="SUPFAM" id="SSF56784">
    <property type="entry name" value="HAD-like"/>
    <property type="match status" value="1"/>
</dbReference>
<proteinExistence type="predicted"/>
<dbReference type="PANTHER" id="PTHR46594:SF4">
    <property type="entry name" value="P-TYPE CATION-TRANSPORTING ATPASE"/>
    <property type="match status" value="1"/>
</dbReference>
<dbReference type="AlphaFoldDB" id="A0AAD8JI55"/>
<gene>
    <name evidence="4" type="ORF">POM88_002547</name>
</gene>
<dbReference type="InterPro" id="IPR023299">
    <property type="entry name" value="ATPase_P-typ_cyto_dom_N"/>
</dbReference>
<evidence type="ECO:0000256" key="1">
    <source>
        <dbReference type="ARBA" id="ARBA00022723"/>
    </source>
</evidence>
<dbReference type="Gene3D" id="3.40.50.1000">
    <property type="entry name" value="HAD superfamily/HAD-like"/>
    <property type="match status" value="1"/>
</dbReference>
<accession>A0AAD8JI55</accession>
<dbReference type="InterPro" id="IPR023214">
    <property type="entry name" value="HAD_sf"/>
</dbReference>
<dbReference type="EMBL" id="JAUIZM010000001">
    <property type="protein sequence ID" value="KAK1402942.1"/>
    <property type="molecule type" value="Genomic_DNA"/>
</dbReference>
<dbReference type="GO" id="GO:0000166">
    <property type="term" value="F:nucleotide binding"/>
    <property type="evidence" value="ECO:0007669"/>
    <property type="project" value="InterPro"/>
</dbReference>
<comment type="caution">
    <text evidence="4">The sequence shown here is derived from an EMBL/GenBank/DDBJ whole genome shotgun (WGS) entry which is preliminary data.</text>
</comment>
<sequence>MIGIGLNGIVWIEWYNVGIGIGMLEFSSLFVKFLETLRRPALATTKDAGDAVTLLQSITGSIFDSSQLFLTGHTSPLAWSLYHLLDWTRKVEQVTEEADSLKDSMDKYFQRHQRRMQEAQDRATLFGRANGESSHVLRIFYKEAQVMQSARNSSRMLEEANATGVAILSKYAEQRDRLKAEGCYTYCRSLLTVVTMGKPLVVNTKLLKNMVLREFYELIAAAEVNSEHPLGKAIVEYAKKFREDEENPSWPEARDFESITGHGVKARAKSEHDLTSISNTTLMCPSWQASGHTVAMVGDGINDSPALVAADVGMAIGAGTDIAIEAADIVLMKSNLEDIPCRTATRGKFPVNGAFFQINEVFADHESSELPVDVPKAWMQHHRSDCIENFCRSHGPTLIPDQGIQERGTKVSLRIDGLRT</sequence>
<reference evidence="4" key="1">
    <citation type="submission" date="2023-02" db="EMBL/GenBank/DDBJ databases">
        <title>Genome of toxic invasive species Heracleum sosnowskyi carries increased number of genes despite the absence of recent whole-genome duplications.</title>
        <authorList>
            <person name="Schelkunov M."/>
            <person name="Shtratnikova V."/>
            <person name="Makarenko M."/>
            <person name="Klepikova A."/>
            <person name="Omelchenko D."/>
            <person name="Novikova G."/>
            <person name="Obukhova E."/>
            <person name="Bogdanov V."/>
            <person name="Penin A."/>
            <person name="Logacheva M."/>
        </authorList>
    </citation>
    <scope>NUCLEOTIDE SEQUENCE</scope>
    <source>
        <strain evidence="4">Hsosn_3</strain>
        <tissue evidence="4">Leaf</tissue>
    </source>
</reference>
<keyword evidence="1" id="KW-0479">Metal-binding</keyword>
<evidence type="ECO:0000313" key="5">
    <source>
        <dbReference type="Proteomes" id="UP001237642"/>
    </source>
</evidence>
<evidence type="ECO:0000313" key="4">
    <source>
        <dbReference type="EMBL" id="KAK1402942.1"/>
    </source>
</evidence>
<evidence type="ECO:0000256" key="2">
    <source>
        <dbReference type="SAM" id="Coils"/>
    </source>
</evidence>
<dbReference type="PANTHER" id="PTHR46594">
    <property type="entry name" value="P-TYPE CATION-TRANSPORTING ATPASE"/>
    <property type="match status" value="1"/>
</dbReference>
<name>A0AAD8JI55_9APIA</name>
<dbReference type="Pfam" id="PF15628">
    <property type="entry name" value="RRM_DME"/>
    <property type="match status" value="1"/>
</dbReference>
<dbReference type="GO" id="GO:0046872">
    <property type="term" value="F:metal ion binding"/>
    <property type="evidence" value="ECO:0007669"/>
    <property type="project" value="UniProtKB-KW"/>
</dbReference>
<dbReference type="SUPFAM" id="SSF81660">
    <property type="entry name" value="Metal cation-transporting ATPase, ATP-binding domain N"/>
    <property type="match status" value="1"/>
</dbReference>
<organism evidence="4 5">
    <name type="scientific">Heracleum sosnowskyi</name>
    <dbReference type="NCBI Taxonomy" id="360622"/>
    <lineage>
        <taxon>Eukaryota</taxon>
        <taxon>Viridiplantae</taxon>
        <taxon>Streptophyta</taxon>
        <taxon>Embryophyta</taxon>
        <taxon>Tracheophyta</taxon>
        <taxon>Spermatophyta</taxon>
        <taxon>Magnoliopsida</taxon>
        <taxon>eudicotyledons</taxon>
        <taxon>Gunneridae</taxon>
        <taxon>Pentapetalae</taxon>
        <taxon>asterids</taxon>
        <taxon>campanulids</taxon>
        <taxon>Apiales</taxon>
        <taxon>Apiaceae</taxon>
        <taxon>Apioideae</taxon>
        <taxon>apioid superclade</taxon>
        <taxon>Tordylieae</taxon>
        <taxon>Tordyliinae</taxon>
        <taxon>Heracleum</taxon>
    </lineage>
</organism>
<reference evidence="4" key="2">
    <citation type="submission" date="2023-05" db="EMBL/GenBank/DDBJ databases">
        <authorList>
            <person name="Schelkunov M.I."/>
        </authorList>
    </citation>
    <scope>NUCLEOTIDE SEQUENCE</scope>
    <source>
        <strain evidence="4">Hsosn_3</strain>
        <tissue evidence="4">Leaf</tissue>
    </source>
</reference>
<dbReference type="InterPro" id="IPR028925">
    <property type="entry name" value="RRM_DME"/>
</dbReference>
<dbReference type="Gene3D" id="3.40.1110.10">
    <property type="entry name" value="Calcium-transporting ATPase, cytoplasmic domain N"/>
    <property type="match status" value="1"/>
</dbReference>
<feature type="domain" description="Demeter RRM-fold" evidence="3">
    <location>
        <begin position="339"/>
        <end position="383"/>
    </location>
</feature>
<keyword evidence="2" id="KW-0175">Coiled coil</keyword>
<protein>
    <recommendedName>
        <fullName evidence="3">Demeter RRM-fold domain-containing protein</fullName>
    </recommendedName>
</protein>
<evidence type="ECO:0000259" key="3">
    <source>
        <dbReference type="Pfam" id="PF15628"/>
    </source>
</evidence>
<dbReference type="Proteomes" id="UP001237642">
    <property type="component" value="Unassembled WGS sequence"/>
</dbReference>
<dbReference type="InterPro" id="IPR036412">
    <property type="entry name" value="HAD-like_sf"/>
</dbReference>